<keyword evidence="6" id="KW-0813">Transport</keyword>
<keyword evidence="13 14" id="KW-0472">Membrane</keyword>
<dbReference type="Gene3D" id="3.40.50.300">
    <property type="entry name" value="P-loop containing nucleotide triphosphate hydrolases"/>
    <property type="match status" value="1"/>
</dbReference>
<dbReference type="Pfam" id="PF16185">
    <property type="entry name" value="MTABC_N"/>
    <property type="match status" value="1"/>
</dbReference>
<gene>
    <name evidence="16" type="ORF">BpHYR1_038879</name>
</gene>
<dbReference type="Pfam" id="PF00664">
    <property type="entry name" value="ABC_membrane"/>
    <property type="match status" value="1"/>
</dbReference>
<dbReference type="PANTHER" id="PTHR24221:SF654">
    <property type="entry name" value="ATP-BINDING CASSETTE SUB-FAMILY B MEMBER 6"/>
    <property type="match status" value="1"/>
</dbReference>
<keyword evidence="11" id="KW-1278">Translocase</keyword>
<protein>
    <submittedName>
        <fullName evidence="16">ATP-binding cassette sub-family B member mitochondrial</fullName>
        <ecNumber evidence="16">3.6.1.15</ecNumber>
        <ecNumber evidence="16">3.6.1.3</ecNumber>
    </submittedName>
</protein>
<feature type="transmembrane region" description="Helical" evidence="14">
    <location>
        <begin position="374"/>
        <end position="396"/>
    </location>
</feature>
<evidence type="ECO:0000256" key="5">
    <source>
        <dbReference type="ARBA" id="ARBA00004651"/>
    </source>
</evidence>
<sequence length="743" mass="86641">MFCPSNSSVFINTWTNEGFSLCFFDSIFYTISFGFILLFGSIQISFYVKFSNNIDKEYLSKNFLFKLQYLLHFLLMLEAFIKFSIETTIIEKNKFYGYLILNCVTKSISWILAIVLVFFESCKALPSIPSRGHGLVLLIFWTLQLIIENFAFISYKGDEWFWKLDSKADKIRFSLWCFRFSATLICFLIGFRAPGVPKRRYGLMIESQEVESFSQKLIKRLRLSFSYIWKTESMMTKACFFICLLIVLSLRVTSVMVSIFSKILINQMIDIRNNNTDGFETSGNIVFDEPFKFPLLLLATLTVLQFLDGKLIQNGFLNNLRSFLWLQVKQSIKKLASKNIYFNVQKLSYNLHSQNEPKEFYNLINDGSESISNFLSCLLFDLMPMLLDILIAIVYFMFLFNMWFSILIFLSLSIYLTITIYISERRAKLNEVLNERKNNLEKKTLEALANVKFVKLNATEYHETEKFTKLGEQCQIAETTTLKSLWFLNLLQNMVMNVSLLVGSIYCSWLITTEEALSIGDFVLFASFLLRLYSDLSSLGSYYKSIKKSFYDMEIALNYTDYYLLKSRNLKNFEYQNGILRFEGVSFDNFAGNPGDAINFSIEPDQKVGLTGCTSHEIEKIEEVMLKLNSYFSGMIKYDNQDVRSLEEESLRRLIGLLDLNDIKLFHNETFEFNLVYGKLGYLHYSDLEKIVEFADLKQKLASMEDGFKTIISKKDNFFTQEDLIKRTHFLVDNDMGLIFIRI</sequence>
<evidence type="ECO:0000256" key="7">
    <source>
        <dbReference type="ARBA" id="ARBA00022475"/>
    </source>
</evidence>
<dbReference type="EC" id="3.6.1.15" evidence="16"/>
<dbReference type="Proteomes" id="UP000276133">
    <property type="component" value="Unassembled WGS sequence"/>
</dbReference>
<dbReference type="SUPFAM" id="SSF90123">
    <property type="entry name" value="ABC transporter transmembrane region"/>
    <property type="match status" value="1"/>
</dbReference>
<feature type="transmembrane region" description="Helical" evidence="14">
    <location>
        <begin position="96"/>
        <end position="119"/>
    </location>
</feature>
<dbReference type="GO" id="GO:0005774">
    <property type="term" value="C:vacuolar membrane"/>
    <property type="evidence" value="ECO:0007669"/>
    <property type="project" value="TreeGrafter"/>
</dbReference>
<feature type="domain" description="ABC transmembrane type-1" evidence="15">
    <location>
        <begin position="315"/>
        <end position="548"/>
    </location>
</feature>
<evidence type="ECO:0000256" key="8">
    <source>
        <dbReference type="ARBA" id="ARBA00022692"/>
    </source>
</evidence>
<evidence type="ECO:0000256" key="3">
    <source>
        <dbReference type="ARBA" id="ARBA00004337"/>
    </source>
</evidence>
<evidence type="ECO:0000256" key="1">
    <source>
        <dbReference type="ARBA" id="ARBA00004146"/>
    </source>
</evidence>
<dbReference type="PANTHER" id="PTHR24221">
    <property type="entry name" value="ATP-BINDING CASSETTE SUB-FAMILY B"/>
    <property type="match status" value="1"/>
</dbReference>
<dbReference type="OrthoDB" id="6500128at2759"/>
<dbReference type="GO" id="GO:0005789">
    <property type="term" value="C:endoplasmic reticulum membrane"/>
    <property type="evidence" value="ECO:0007669"/>
    <property type="project" value="UniProtKB-SubCell"/>
</dbReference>
<keyword evidence="8 14" id="KW-0812">Transmembrane</keyword>
<dbReference type="GO" id="GO:0005886">
    <property type="term" value="C:plasma membrane"/>
    <property type="evidence" value="ECO:0007669"/>
    <property type="project" value="UniProtKB-SubCell"/>
</dbReference>
<feature type="transmembrane region" description="Helical" evidence="14">
    <location>
        <begin position="131"/>
        <end position="153"/>
    </location>
</feature>
<evidence type="ECO:0000256" key="2">
    <source>
        <dbReference type="ARBA" id="ARBA00004225"/>
    </source>
</evidence>
<dbReference type="InterPro" id="IPR027417">
    <property type="entry name" value="P-loop_NTPase"/>
</dbReference>
<evidence type="ECO:0000256" key="6">
    <source>
        <dbReference type="ARBA" id="ARBA00022448"/>
    </source>
</evidence>
<dbReference type="EC" id="3.6.1.3" evidence="16"/>
<keyword evidence="10" id="KW-0256">Endoplasmic reticulum</keyword>
<evidence type="ECO:0000256" key="9">
    <source>
        <dbReference type="ARBA" id="ARBA00022753"/>
    </source>
</evidence>
<dbReference type="EMBL" id="REGN01013366">
    <property type="protein sequence ID" value="RMZ94017.1"/>
    <property type="molecule type" value="Genomic_DNA"/>
</dbReference>
<dbReference type="SUPFAM" id="SSF52540">
    <property type="entry name" value="P-loop containing nucleoside triphosphate hydrolases"/>
    <property type="match status" value="1"/>
</dbReference>
<accession>A0A3M7P5I7</accession>
<dbReference type="InterPro" id="IPR039421">
    <property type="entry name" value="Type_1_exporter"/>
</dbReference>
<evidence type="ECO:0000256" key="13">
    <source>
        <dbReference type="ARBA" id="ARBA00023136"/>
    </source>
</evidence>
<keyword evidence="16" id="KW-0547">Nucleotide-binding</keyword>
<comment type="subcellular location">
    <subcellularLocation>
        <location evidence="5">Cell membrane</location>
        <topology evidence="5">Multi-pass membrane protein</topology>
    </subcellularLocation>
    <subcellularLocation>
        <location evidence="1">Early endosome membrane</location>
    </subcellularLocation>
    <subcellularLocation>
        <location evidence="4">Endoplasmic reticulum membrane</location>
        <topology evidence="4">Multi-pass membrane protein</topology>
    </subcellularLocation>
    <subcellularLocation>
        <location evidence="3">Endosome membrane</location>
        <topology evidence="3">Multi-pass membrane protein</topology>
    </subcellularLocation>
    <subcellularLocation>
        <location evidence="2">Mitochondrion membrane</location>
        <topology evidence="2">Multi-pass membrane protein</topology>
    </subcellularLocation>
</comment>
<name>A0A3M7P5I7_BRAPC</name>
<dbReference type="GO" id="GO:0015439">
    <property type="term" value="F:ABC-type heme transporter activity"/>
    <property type="evidence" value="ECO:0007669"/>
    <property type="project" value="TreeGrafter"/>
</dbReference>
<feature type="transmembrane region" description="Helical" evidence="14">
    <location>
        <begin position="27"/>
        <end position="48"/>
    </location>
</feature>
<dbReference type="GO" id="GO:0020037">
    <property type="term" value="F:heme binding"/>
    <property type="evidence" value="ECO:0007669"/>
    <property type="project" value="TreeGrafter"/>
</dbReference>
<evidence type="ECO:0000313" key="16">
    <source>
        <dbReference type="EMBL" id="RMZ94017.1"/>
    </source>
</evidence>
<feature type="transmembrane region" description="Helical" evidence="14">
    <location>
        <begin position="402"/>
        <end position="422"/>
    </location>
</feature>
<evidence type="ECO:0000259" key="15">
    <source>
        <dbReference type="PROSITE" id="PS50929"/>
    </source>
</evidence>
<evidence type="ECO:0000256" key="4">
    <source>
        <dbReference type="ARBA" id="ARBA00004477"/>
    </source>
</evidence>
<dbReference type="InterPro" id="IPR036640">
    <property type="entry name" value="ABC1_TM_sf"/>
</dbReference>
<keyword evidence="7" id="KW-1003">Cell membrane</keyword>
<evidence type="ECO:0000256" key="11">
    <source>
        <dbReference type="ARBA" id="ARBA00022967"/>
    </source>
</evidence>
<dbReference type="PROSITE" id="PS50929">
    <property type="entry name" value="ABC_TM1F"/>
    <property type="match status" value="1"/>
</dbReference>
<feature type="transmembrane region" description="Helical" evidence="14">
    <location>
        <begin position="490"/>
        <end position="511"/>
    </location>
</feature>
<reference evidence="16 17" key="1">
    <citation type="journal article" date="2018" name="Sci. Rep.">
        <title>Genomic signatures of local adaptation to the degree of environmental predictability in rotifers.</title>
        <authorList>
            <person name="Franch-Gras L."/>
            <person name="Hahn C."/>
            <person name="Garcia-Roger E.M."/>
            <person name="Carmona M.J."/>
            <person name="Serra M."/>
            <person name="Gomez A."/>
        </authorList>
    </citation>
    <scope>NUCLEOTIDE SEQUENCE [LARGE SCALE GENOMIC DNA]</scope>
    <source>
        <strain evidence="16">HYR1</strain>
    </source>
</reference>
<dbReference type="AlphaFoldDB" id="A0A3M7P5I7"/>
<dbReference type="InterPro" id="IPR032410">
    <property type="entry name" value="ABCB6_N"/>
</dbReference>
<keyword evidence="17" id="KW-1185">Reference proteome</keyword>
<keyword evidence="9" id="KW-0967">Endosome</keyword>
<proteinExistence type="predicted"/>
<evidence type="ECO:0000313" key="17">
    <source>
        <dbReference type="Proteomes" id="UP000276133"/>
    </source>
</evidence>
<feature type="transmembrane region" description="Helical" evidence="14">
    <location>
        <begin position="238"/>
        <end position="260"/>
    </location>
</feature>
<dbReference type="STRING" id="10195.A0A3M7P5I7"/>
<keyword evidence="16" id="KW-0067">ATP-binding</keyword>
<evidence type="ECO:0000256" key="14">
    <source>
        <dbReference type="SAM" id="Phobius"/>
    </source>
</evidence>
<evidence type="ECO:0000256" key="10">
    <source>
        <dbReference type="ARBA" id="ARBA00022824"/>
    </source>
</evidence>
<keyword evidence="16" id="KW-0378">Hydrolase</keyword>
<dbReference type="GO" id="GO:0031901">
    <property type="term" value="C:early endosome membrane"/>
    <property type="evidence" value="ECO:0007669"/>
    <property type="project" value="UniProtKB-SubCell"/>
</dbReference>
<feature type="transmembrane region" description="Helical" evidence="14">
    <location>
        <begin position="173"/>
        <end position="191"/>
    </location>
</feature>
<dbReference type="GO" id="GO:0017111">
    <property type="term" value="F:ribonucleoside triphosphate phosphatase activity"/>
    <property type="evidence" value="ECO:0007669"/>
    <property type="project" value="UniProtKB-EC"/>
</dbReference>
<comment type="caution">
    <text evidence="16">The sequence shown here is derived from an EMBL/GenBank/DDBJ whole genome shotgun (WGS) entry which is preliminary data.</text>
</comment>
<dbReference type="Gene3D" id="1.20.1560.10">
    <property type="entry name" value="ABC transporter type 1, transmembrane domain"/>
    <property type="match status" value="1"/>
</dbReference>
<dbReference type="GO" id="GO:0005524">
    <property type="term" value="F:ATP binding"/>
    <property type="evidence" value="ECO:0007669"/>
    <property type="project" value="UniProtKB-KW"/>
</dbReference>
<organism evidence="16 17">
    <name type="scientific">Brachionus plicatilis</name>
    <name type="common">Marine rotifer</name>
    <name type="synonym">Brachionus muelleri</name>
    <dbReference type="NCBI Taxonomy" id="10195"/>
    <lineage>
        <taxon>Eukaryota</taxon>
        <taxon>Metazoa</taxon>
        <taxon>Spiralia</taxon>
        <taxon>Gnathifera</taxon>
        <taxon>Rotifera</taxon>
        <taxon>Eurotatoria</taxon>
        <taxon>Monogononta</taxon>
        <taxon>Pseudotrocha</taxon>
        <taxon>Ploima</taxon>
        <taxon>Brachionidae</taxon>
        <taxon>Brachionus</taxon>
    </lineage>
</organism>
<keyword evidence="12 14" id="KW-1133">Transmembrane helix</keyword>
<dbReference type="InterPro" id="IPR011527">
    <property type="entry name" value="ABC1_TM_dom"/>
</dbReference>
<evidence type="ECO:0000256" key="12">
    <source>
        <dbReference type="ARBA" id="ARBA00022989"/>
    </source>
</evidence>
<dbReference type="GO" id="GO:0031966">
    <property type="term" value="C:mitochondrial membrane"/>
    <property type="evidence" value="ECO:0007669"/>
    <property type="project" value="UniProtKB-SubCell"/>
</dbReference>